<dbReference type="AlphaFoldDB" id="A0A171DNX4"/>
<reference evidence="3" key="2">
    <citation type="submission" date="2016-04" db="EMBL/GenBank/DDBJ databases">
        <title>Planomonospora sphaerica JCM9374 whole genome shotgun sequence.</title>
        <authorList>
            <person name="Suzuki T."/>
            <person name="Dohra H."/>
            <person name="Kodani S."/>
        </authorList>
    </citation>
    <scope>NUCLEOTIDE SEQUENCE [LARGE SCALE GENOMIC DNA]</scope>
    <source>
        <strain evidence="3">JCM 9374</strain>
    </source>
</reference>
<feature type="domain" description="NERD" evidence="1">
    <location>
        <begin position="105"/>
        <end position="209"/>
    </location>
</feature>
<reference evidence="2 3" key="1">
    <citation type="journal article" date="2016" name="Genome Announc.">
        <title>Draft Genome Sequence of Planomonospora sphaerica JCM9374, a Rare Actinomycete.</title>
        <authorList>
            <person name="Dohra H."/>
            <person name="Suzuki T."/>
            <person name="Inoue Y."/>
            <person name="Kodani S."/>
        </authorList>
    </citation>
    <scope>NUCLEOTIDE SEQUENCE [LARGE SCALE GENOMIC DNA]</scope>
    <source>
        <strain evidence="2 3">JCM 9374</strain>
    </source>
</reference>
<evidence type="ECO:0000313" key="3">
    <source>
        <dbReference type="Proteomes" id="UP000077701"/>
    </source>
</evidence>
<protein>
    <submittedName>
        <fullName evidence="2">Nuclease</fullName>
    </submittedName>
</protein>
<dbReference type="STRING" id="161355.PS9374_06444"/>
<evidence type="ECO:0000259" key="1">
    <source>
        <dbReference type="Pfam" id="PF08378"/>
    </source>
</evidence>
<proteinExistence type="predicted"/>
<dbReference type="Proteomes" id="UP000077701">
    <property type="component" value="Unassembled WGS sequence"/>
</dbReference>
<sequence>MPFHPLELWGFVVPGGSIYVPPDDQVHGLSPQVMYEKNWREEAKERWKARGLKAAGGLVAGIALAYRFGLSPVVLGPALGVLVAVADLAWDWWSFRSTAVWRGRRRGETVTARLLRRRLRRHGYRVLDGRAVPGQASIDHLVIGPGGVWVVDNEAWDPDTEIATYGGRLFFGEKYGSKEARALVEAAEALAGVLGRESGVPVAIEPLLAVHGGQLVHGTERRRTVTAEGVTLLKPRHAASWILGAPRQELDESQVEVLTRTAARVLRRMG</sequence>
<dbReference type="EMBL" id="BDCX01000019">
    <property type="protein sequence ID" value="GAT70758.1"/>
    <property type="molecule type" value="Genomic_DNA"/>
</dbReference>
<name>A0A171DNX4_9ACTN</name>
<gene>
    <name evidence="2" type="ORF">PS9374_06444</name>
</gene>
<organism evidence="2 3">
    <name type="scientific">Planomonospora sphaerica</name>
    <dbReference type="NCBI Taxonomy" id="161355"/>
    <lineage>
        <taxon>Bacteria</taxon>
        <taxon>Bacillati</taxon>
        <taxon>Actinomycetota</taxon>
        <taxon>Actinomycetes</taxon>
        <taxon>Streptosporangiales</taxon>
        <taxon>Streptosporangiaceae</taxon>
        <taxon>Planomonospora</taxon>
    </lineage>
</organism>
<dbReference type="Pfam" id="PF08378">
    <property type="entry name" value="NERD"/>
    <property type="match status" value="1"/>
</dbReference>
<accession>A0A171DNX4</accession>
<keyword evidence="3" id="KW-1185">Reference proteome</keyword>
<comment type="caution">
    <text evidence="2">The sequence shown here is derived from an EMBL/GenBank/DDBJ whole genome shotgun (WGS) entry which is preliminary data.</text>
</comment>
<evidence type="ECO:0000313" key="2">
    <source>
        <dbReference type="EMBL" id="GAT70758.1"/>
    </source>
</evidence>
<dbReference type="InterPro" id="IPR011528">
    <property type="entry name" value="NERD"/>
</dbReference>